<evidence type="ECO:0000256" key="1">
    <source>
        <dbReference type="ARBA" id="ARBA00022553"/>
    </source>
</evidence>
<keyword evidence="5" id="KW-0804">Transcription</keyword>
<evidence type="ECO:0000256" key="5">
    <source>
        <dbReference type="ARBA" id="ARBA00023163"/>
    </source>
</evidence>
<dbReference type="PANTHER" id="PTHR48111">
    <property type="entry name" value="REGULATOR OF RPOS"/>
    <property type="match status" value="1"/>
</dbReference>
<dbReference type="CDD" id="cd17574">
    <property type="entry name" value="REC_OmpR"/>
    <property type="match status" value="1"/>
</dbReference>
<dbReference type="SUPFAM" id="SSF46894">
    <property type="entry name" value="C-terminal effector domain of the bipartite response regulators"/>
    <property type="match status" value="1"/>
</dbReference>
<accession>A0ABZ1BSI8</accession>
<feature type="domain" description="OmpR/PhoB-type" evidence="9">
    <location>
        <begin position="134"/>
        <end position="232"/>
    </location>
</feature>
<dbReference type="Pfam" id="PF00072">
    <property type="entry name" value="Response_reg"/>
    <property type="match status" value="1"/>
</dbReference>
<protein>
    <submittedName>
        <fullName evidence="10">Response regulator transcription factor</fullName>
    </submittedName>
</protein>
<dbReference type="SMART" id="SM00862">
    <property type="entry name" value="Trans_reg_C"/>
    <property type="match status" value="1"/>
</dbReference>
<sequence>MADYVLVVDDDPKLTDMLRRALALEGFEVGTALSGQEALEQALLRWPDVVVLDWMLPGMDGLEVCRRLRRSGDVPILMLTARDAVEDRVLGLESGADDYLVKPFALEELVARVRALLRRRARARMTQGGEAPAEETLRFADLSLDTASREARRGNRRIPLSTTEFDLLELFMRNPRRVLPRDLIMERVWGYDFQGESNVLEVYVGYLRRKLEAAGEPRLLHTVRGVGYVLKEAEE</sequence>
<organism evidence="10 11">
    <name type="scientific">Geochorda subterranea</name>
    <dbReference type="NCBI Taxonomy" id="3109564"/>
    <lineage>
        <taxon>Bacteria</taxon>
        <taxon>Bacillati</taxon>
        <taxon>Bacillota</taxon>
        <taxon>Limnochordia</taxon>
        <taxon>Limnochordales</taxon>
        <taxon>Geochordaceae</taxon>
        <taxon>Geochorda</taxon>
    </lineage>
</organism>
<evidence type="ECO:0000313" key="10">
    <source>
        <dbReference type="EMBL" id="WRP15578.1"/>
    </source>
</evidence>
<feature type="DNA-binding region" description="OmpR/PhoB-type" evidence="7">
    <location>
        <begin position="134"/>
        <end position="232"/>
    </location>
</feature>
<dbReference type="InterPro" id="IPR039420">
    <property type="entry name" value="WalR-like"/>
</dbReference>
<evidence type="ECO:0000256" key="7">
    <source>
        <dbReference type="PROSITE-ProRule" id="PRU01091"/>
    </source>
</evidence>
<evidence type="ECO:0000259" key="9">
    <source>
        <dbReference type="PROSITE" id="PS51755"/>
    </source>
</evidence>
<feature type="modified residue" description="4-aspartylphosphate" evidence="6">
    <location>
        <position position="53"/>
    </location>
</feature>
<dbReference type="InterPro" id="IPR011006">
    <property type="entry name" value="CheY-like_superfamily"/>
</dbReference>
<evidence type="ECO:0000256" key="6">
    <source>
        <dbReference type="PROSITE-ProRule" id="PRU00169"/>
    </source>
</evidence>
<keyword evidence="2" id="KW-0902">Two-component regulatory system</keyword>
<evidence type="ECO:0000256" key="2">
    <source>
        <dbReference type="ARBA" id="ARBA00023012"/>
    </source>
</evidence>
<dbReference type="PANTHER" id="PTHR48111:SF22">
    <property type="entry name" value="REGULATOR OF RPOS"/>
    <property type="match status" value="1"/>
</dbReference>
<evidence type="ECO:0000256" key="3">
    <source>
        <dbReference type="ARBA" id="ARBA00023015"/>
    </source>
</evidence>
<evidence type="ECO:0000256" key="4">
    <source>
        <dbReference type="ARBA" id="ARBA00023125"/>
    </source>
</evidence>
<dbReference type="EMBL" id="CP141614">
    <property type="protein sequence ID" value="WRP15578.1"/>
    <property type="molecule type" value="Genomic_DNA"/>
</dbReference>
<evidence type="ECO:0000313" key="11">
    <source>
        <dbReference type="Proteomes" id="UP001333102"/>
    </source>
</evidence>
<evidence type="ECO:0000259" key="8">
    <source>
        <dbReference type="PROSITE" id="PS50110"/>
    </source>
</evidence>
<gene>
    <name evidence="10" type="ORF">VLY81_05295</name>
</gene>
<dbReference type="InterPro" id="IPR036388">
    <property type="entry name" value="WH-like_DNA-bd_sf"/>
</dbReference>
<keyword evidence="1 6" id="KW-0597">Phosphoprotein</keyword>
<dbReference type="Proteomes" id="UP001333102">
    <property type="component" value="Chromosome"/>
</dbReference>
<dbReference type="Pfam" id="PF00486">
    <property type="entry name" value="Trans_reg_C"/>
    <property type="match status" value="1"/>
</dbReference>
<dbReference type="Gene3D" id="1.10.10.10">
    <property type="entry name" value="Winged helix-like DNA-binding domain superfamily/Winged helix DNA-binding domain"/>
    <property type="match status" value="1"/>
</dbReference>
<dbReference type="RefSeq" id="WP_324669984.1">
    <property type="nucleotide sequence ID" value="NZ_CP141614.1"/>
</dbReference>
<dbReference type="Gene3D" id="6.10.250.690">
    <property type="match status" value="1"/>
</dbReference>
<dbReference type="Gene3D" id="3.40.50.2300">
    <property type="match status" value="1"/>
</dbReference>
<dbReference type="PROSITE" id="PS51755">
    <property type="entry name" value="OMPR_PHOB"/>
    <property type="match status" value="1"/>
</dbReference>
<dbReference type="CDD" id="cd00383">
    <property type="entry name" value="trans_reg_C"/>
    <property type="match status" value="1"/>
</dbReference>
<feature type="domain" description="Response regulatory" evidence="8">
    <location>
        <begin position="4"/>
        <end position="117"/>
    </location>
</feature>
<keyword evidence="3" id="KW-0805">Transcription regulation</keyword>
<dbReference type="PROSITE" id="PS50110">
    <property type="entry name" value="RESPONSE_REGULATORY"/>
    <property type="match status" value="1"/>
</dbReference>
<reference evidence="11" key="1">
    <citation type="submission" date="2023-12" db="EMBL/GenBank/DDBJ databases">
        <title>Novel isolates from deep terrestrial aquifers shed light on the physiology and ecology of the class Limnochordia.</title>
        <authorList>
            <person name="Karnachuk O.V."/>
            <person name="Lukina A.P."/>
            <person name="Avakyan M.R."/>
            <person name="Kadnikov V."/>
            <person name="Begmatov S."/>
            <person name="Beletsky A.V."/>
            <person name="Mardanov A.V."/>
            <person name="Ravin N.V."/>
        </authorList>
    </citation>
    <scope>NUCLEOTIDE SEQUENCE [LARGE SCALE GENOMIC DNA]</scope>
    <source>
        <strain evidence="11">LN</strain>
    </source>
</reference>
<proteinExistence type="predicted"/>
<dbReference type="InterPro" id="IPR016032">
    <property type="entry name" value="Sig_transdc_resp-reg_C-effctor"/>
</dbReference>
<keyword evidence="4 7" id="KW-0238">DNA-binding</keyword>
<dbReference type="InterPro" id="IPR001867">
    <property type="entry name" value="OmpR/PhoB-type_DNA-bd"/>
</dbReference>
<dbReference type="InterPro" id="IPR001789">
    <property type="entry name" value="Sig_transdc_resp-reg_receiver"/>
</dbReference>
<name>A0ABZ1BSI8_9FIRM</name>
<dbReference type="SMART" id="SM00448">
    <property type="entry name" value="REC"/>
    <property type="match status" value="1"/>
</dbReference>
<dbReference type="SUPFAM" id="SSF52172">
    <property type="entry name" value="CheY-like"/>
    <property type="match status" value="1"/>
</dbReference>
<keyword evidence="11" id="KW-1185">Reference proteome</keyword>